<dbReference type="PANTHER" id="PTHR11640:SF164">
    <property type="entry name" value="MAM DOMAIN-CONTAINING GLYCOSYLPHOSPHATIDYLINOSITOL ANCHOR PROTEIN 1"/>
    <property type="match status" value="1"/>
</dbReference>
<name>A0A9Q1BZA0_HOLLE</name>
<keyword evidence="2 6" id="KW-0472">Membrane</keyword>
<dbReference type="GO" id="GO:0050839">
    <property type="term" value="F:cell adhesion molecule binding"/>
    <property type="evidence" value="ECO:0007669"/>
    <property type="project" value="TreeGrafter"/>
</dbReference>
<dbReference type="OrthoDB" id="9442762at2759"/>
<comment type="caution">
    <text evidence="9">The sequence shown here is derived from an EMBL/GenBank/DDBJ whole genome shotgun (WGS) entry which is preliminary data.</text>
</comment>
<reference evidence="9" key="1">
    <citation type="submission" date="2021-10" db="EMBL/GenBank/DDBJ databases">
        <title>Tropical sea cucumber genome reveals ecological adaptation and Cuvierian tubules defense mechanism.</title>
        <authorList>
            <person name="Chen T."/>
        </authorList>
    </citation>
    <scope>NUCLEOTIDE SEQUENCE</scope>
    <source>
        <strain evidence="9">Nanhai2018</strain>
        <tissue evidence="9">Muscle</tissue>
    </source>
</reference>
<dbReference type="SMART" id="SM00409">
    <property type="entry name" value="IG"/>
    <property type="match status" value="2"/>
</dbReference>
<keyword evidence="4" id="KW-0325">Glycoprotein</keyword>
<evidence type="ECO:0000256" key="1">
    <source>
        <dbReference type="ARBA" id="ARBA00004479"/>
    </source>
</evidence>
<keyword evidence="6" id="KW-1133">Transmembrane helix</keyword>
<dbReference type="Gene3D" id="2.60.40.10">
    <property type="entry name" value="Immunoglobulins"/>
    <property type="match status" value="3"/>
</dbReference>
<evidence type="ECO:0000259" key="8">
    <source>
        <dbReference type="PROSITE" id="PS50835"/>
    </source>
</evidence>
<dbReference type="InterPro" id="IPR013783">
    <property type="entry name" value="Ig-like_fold"/>
</dbReference>
<dbReference type="AlphaFoldDB" id="A0A9Q1BZA0"/>
<keyword evidence="3" id="KW-1015">Disulfide bond</keyword>
<accession>A0A9Q1BZA0</accession>
<evidence type="ECO:0000256" key="3">
    <source>
        <dbReference type="ARBA" id="ARBA00023157"/>
    </source>
</evidence>
<keyword evidence="5" id="KW-0393">Immunoglobulin domain</keyword>
<evidence type="ECO:0000256" key="2">
    <source>
        <dbReference type="ARBA" id="ARBA00023136"/>
    </source>
</evidence>
<dbReference type="InterPro" id="IPR007110">
    <property type="entry name" value="Ig-like_dom"/>
</dbReference>
<feature type="signal peptide" evidence="7">
    <location>
        <begin position="1"/>
        <end position="20"/>
    </location>
</feature>
<evidence type="ECO:0000256" key="7">
    <source>
        <dbReference type="SAM" id="SignalP"/>
    </source>
</evidence>
<dbReference type="InterPro" id="IPR051275">
    <property type="entry name" value="Cell_adhesion_signaling"/>
</dbReference>
<feature type="domain" description="Ig-like" evidence="8">
    <location>
        <begin position="124"/>
        <end position="214"/>
    </location>
</feature>
<dbReference type="EMBL" id="JAIZAY010000010">
    <property type="protein sequence ID" value="KAJ8035196.1"/>
    <property type="molecule type" value="Genomic_DNA"/>
</dbReference>
<dbReference type="GO" id="GO:0005886">
    <property type="term" value="C:plasma membrane"/>
    <property type="evidence" value="ECO:0007669"/>
    <property type="project" value="TreeGrafter"/>
</dbReference>
<protein>
    <submittedName>
        <fullName evidence="9">Cell adhesion molecule 3</fullName>
    </submittedName>
</protein>
<feature type="transmembrane region" description="Helical" evidence="6">
    <location>
        <begin position="328"/>
        <end position="348"/>
    </location>
</feature>
<evidence type="ECO:0000256" key="4">
    <source>
        <dbReference type="ARBA" id="ARBA00023180"/>
    </source>
</evidence>
<keyword evidence="7" id="KW-0732">Signal</keyword>
<feature type="domain" description="Ig-like" evidence="8">
    <location>
        <begin position="24"/>
        <end position="102"/>
    </location>
</feature>
<evidence type="ECO:0000256" key="5">
    <source>
        <dbReference type="ARBA" id="ARBA00023319"/>
    </source>
</evidence>
<proteinExistence type="predicted"/>
<evidence type="ECO:0000256" key="6">
    <source>
        <dbReference type="SAM" id="Phobius"/>
    </source>
</evidence>
<comment type="subcellular location">
    <subcellularLocation>
        <location evidence="1">Membrane</location>
        <topology evidence="1">Single-pass type I membrane protein</topology>
    </subcellularLocation>
</comment>
<evidence type="ECO:0000313" key="9">
    <source>
        <dbReference type="EMBL" id="KAJ8035196.1"/>
    </source>
</evidence>
<dbReference type="InterPro" id="IPR003599">
    <property type="entry name" value="Ig_sub"/>
</dbReference>
<gene>
    <name evidence="9" type="ORF">HOLleu_22340</name>
</gene>
<keyword evidence="6" id="KW-0812">Transmembrane</keyword>
<dbReference type="PANTHER" id="PTHR11640">
    <property type="entry name" value="NEPHRIN"/>
    <property type="match status" value="1"/>
</dbReference>
<sequence>MVTKTRLGYVFVLGFTVIVGDVIPESVTNDEKLKVALIGGTSLFKCSLHVAARHIVWSFGGQNISISLRRDGKYTEETDTANQISIMRIRNIRFSDSGEYSCKQYFQFLRPRENVFTLKVQEPPRLNFQRNVSFENDTINASCCVGIAKTADGISIFWFMDSGPFYIRNNTTILKQNKQDYIDFCSRVSFYSTRKLDGLVLTCLVQNELNLSTSVMLQVMYRPSVRMLMTSYLIVINEETDFKVICEADGNPLPVIKLQKKVRGSWSPLKMKPTLISMTGYNSSWLFYFDNVNNSVVGQYRCSAVNRYGEAFSTEAVDIVEIISKGNATVYTIIAIVMVGTLVFALIVKEKHHQIQQCSASSSNSSKGSDEKPDYLAIYDLPGKAEENTILHAYDSPPEKERISSPHDYEVNFNEVKTSPQYHTLEKVSRETKL</sequence>
<dbReference type="Proteomes" id="UP001152320">
    <property type="component" value="Chromosome 10"/>
</dbReference>
<dbReference type="GO" id="GO:0098609">
    <property type="term" value="P:cell-cell adhesion"/>
    <property type="evidence" value="ECO:0007669"/>
    <property type="project" value="TreeGrafter"/>
</dbReference>
<organism evidence="9 10">
    <name type="scientific">Holothuria leucospilota</name>
    <name type="common">Black long sea cucumber</name>
    <name type="synonym">Mertensiothuria leucospilota</name>
    <dbReference type="NCBI Taxonomy" id="206669"/>
    <lineage>
        <taxon>Eukaryota</taxon>
        <taxon>Metazoa</taxon>
        <taxon>Echinodermata</taxon>
        <taxon>Eleutherozoa</taxon>
        <taxon>Echinozoa</taxon>
        <taxon>Holothuroidea</taxon>
        <taxon>Aspidochirotacea</taxon>
        <taxon>Aspidochirotida</taxon>
        <taxon>Holothuriidae</taxon>
        <taxon>Holothuria</taxon>
    </lineage>
</organism>
<keyword evidence="10" id="KW-1185">Reference proteome</keyword>
<dbReference type="SUPFAM" id="SSF48726">
    <property type="entry name" value="Immunoglobulin"/>
    <property type="match status" value="3"/>
</dbReference>
<dbReference type="GO" id="GO:0005911">
    <property type="term" value="C:cell-cell junction"/>
    <property type="evidence" value="ECO:0007669"/>
    <property type="project" value="TreeGrafter"/>
</dbReference>
<dbReference type="PROSITE" id="PS50835">
    <property type="entry name" value="IG_LIKE"/>
    <property type="match status" value="3"/>
</dbReference>
<feature type="chain" id="PRO_5040248291" evidence="7">
    <location>
        <begin position="21"/>
        <end position="434"/>
    </location>
</feature>
<feature type="domain" description="Ig-like" evidence="8">
    <location>
        <begin position="223"/>
        <end position="320"/>
    </location>
</feature>
<evidence type="ECO:0000313" key="10">
    <source>
        <dbReference type="Proteomes" id="UP001152320"/>
    </source>
</evidence>
<dbReference type="InterPro" id="IPR036179">
    <property type="entry name" value="Ig-like_dom_sf"/>
</dbReference>